<keyword evidence="3" id="KW-1185">Reference proteome</keyword>
<evidence type="ECO:0000259" key="1">
    <source>
        <dbReference type="Pfam" id="PF24764"/>
    </source>
</evidence>
<reference evidence="2" key="1">
    <citation type="submission" date="2021-12" db="EMBL/GenBank/DDBJ databases">
        <authorList>
            <person name="King R."/>
        </authorList>
    </citation>
    <scope>NUCLEOTIDE SEQUENCE</scope>
</reference>
<sequence>MNYLDNCITDLFHLGLKKDEILLFLIKHGYYLSRSSLKRHLKRLHLYRRKNFTSINDVISFLESQLLGSGRLHGYKWMHLKCLHSGIIITQETVRLLLNIIDPHGVSLRRKRKLNSRQYFNKGPNFLWHMDGYDKLKPYGICISGCIDGYSRKVLWLKASSTNNDPKVIAGYYIENVRYLKGFPRTVRADMGTENGYVEDIQIYFHETAAVNQITDAYTVPPFIYGTSQNNQRIESWWSILRKHCGQYWMNLFSRLKDDGLFTGNIVDKSILQFCFMDIIQEELNNVVLEWNMHLIRKNRHSNCPSGRPDVIFNFPQIHNSRDHLIVVEEEHLQICEEECVFLDCPCSNNDVHDLCKIVLDELGSDKPTDPFYALNLYKELRDEILTLL</sequence>
<dbReference type="InterPro" id="IPR058913">
    <property type="entry name" value="Integrase_dom_put"/>
</dbReference>
<evidence type="ECO:0000313" key="2">
    <source>
        <dbReference type="EMBL" id="CAH0550629.1"/>
    </source>
</evidence>
<name>A0A9P0AY17_BRAAE</name>
<evidence type="ECO:0000313" key="3">
    <source>
        <dbReference type="Proteomes" id="UP001154078"/>
    </source>
</evidence>
<dbReference type="Pfam" id="PF24764">
    <property type="entry name" value="rva_4"/>
    <property type="match status" value="1"/>
</dbReference>
<accession>A0A9P0AY17</accession>
<dbReference type="Proteomes" id="UP001154078">
    <property type="component" value="Chromosome 2"/>
</dbReference>
<dbReference type="PANTHER" id="PTHR46791">
    <property type="entry name" value="EXPRESSED PROTEIN"/>
    <property type="match status" value="1"/>
</dbReference>
<gene>
    <name evidence="2" type="ORF">MELIAE_LOCUS3404</name>
</gene>
<organism evidence="2 3">
    <name type="scientific">Brassicogethes aeneus</name>
    <name type="common">Rape pollen beetle</name>
    <name type="synonym">Meligethes aeneus</name>
    <dbReference type="NCBI Taxonomy" id="1431903"/>
    <lineage>
        <taxon>Eukaryota</taxon>
        <taxon>Metazoa</taxon>
        <taxon>Ecdysozoa</taxon>
        <taxon>Arthropoda</taxon>
        <taxon>Hexapoda</taxon>
        <taxon>Insecta</taxon>
        <taxon>Pterygota</taxon>
        <taxon>Neoptera</taxon>
        <taxon>Endopterygota</taxon>
        <taxon>Coleoptera</taxon>
        <taxon>Polyphaga</taxon>
        <taxon>Cucujiformia</taxon>
        <taxon>Nitidulidae</taxon>
        <taxon>Meligethinae</taxon>
        <taxon>Brassicogethes</taxon>
    </lineage>
</organism>
<dbReference type="PANTHER" id="PTHR46791:SF13">
    <property type="entry name" value="CLR5 DOMAIN-CONTAINING PROTEIN"/>
    <property type="match status" value="1"/>
</dbReference>
<dbReference type="AlphaFoldDB" id="A0A9P0AY17"/>
<dbReference type="SUPFAM" id="SSF53098">
    <property type="entry name" value="Ribonuclease H-like"/>
    <property type="match status" value="1"/>
</dbReference>
<dbReference type="InterPro" id="IPR012337">
    <property type="entry name" value="RNaseH-like_sf"/>
</dbReference>
<proteinExistence type="predicted"/>
<feature type="domain" description="Integrase core" evidence="1">
    <location>
        <begin position="122"/>
        <end position="302"/>
    </location>
</feature>
<dbReference type="EMBL" id="OV121133">
    <property type="protein sequence ID" value="CAH0550629.1"/>
    <property type="molecule type" value="Genomic_DNA"/>
</dbReference>
<protein>
    <recommendedName>
        <fullName evidence="1">Integrase core domain-containing protein</fullName>
    </recommendedName>
</protein>
<dbReference type="OrthoDB" id="6747988at2759"/>